<dbReference type="EMBL" id="AP005760">
    <property type="protein sequence ID" value="BAD38333.1"/>
    <property type="molecule type" value="Genomic_DNA"/>
</dbReference>
<gene>
    <name evidence="2" type="ORF">B1047G05.2</name>
    <name evidence="1" type="ORF">P0677B10.17</name>
</gene>
<dbReference type="Proteomes" id="UP000000763">
    <property type="component" value="Chromosome 6"/>
</dbReference>
<accession>Q67U38</accession>
<sequence length="108" mass="11567">MGLLFERKPKSSPQAHLVRIQRTGQRFVTLRVSSFFRDLWAPYAAPHPNAVMTLGVFTHFCKMFVEAGQRVGTGEKAGGRRVCWRSATGDAAAVTAATTSSAAGRGGG</sequence>
<name>Q67U38_ORYSJ</name>
<proteinExistence type="predicted"/>
<reference evidence="1" key="1">
    <citation type="submission" date="2002-02" db="EMBL/GenBank/DDBJ databases">
        <title>Oryza sativa nipponbare(GA3) genomic DNA, chromosome 6, PAC clone:P0677B10.</title>
        <authorList>
            <person name="Sasaki T."/>
            <person name="Matsumoto T."/>
            <person name="Yamamoto K."/>
        </authorList>
    </citation>
    <scope>NUCLEOTIDE SEQUENCE</scope>
</reference>
<dbReference type="EMBL" id="AP004803">
    <property type="protein sequence ID" value="BAD37825.1"/>
    <property type="molecule type" value="Genomic_DNA"/>
</dbReference>
<evidence type="ECO:0000313" key="3">
    <source>
        <dbReference type="Proteomes" id="UP000000763"/>
    </source>
</evidence>
<evidence type="ECO:0000313" key="1">
    <source>
        <dbReference type="EMBL" id="BAD37825.1"/>
    </source>
</evidence>
<protein>
    <submittedName>
        <fullName evidence="2">Uncharacterized protein</fullName>
    </submittedName>
</protein>
<dbReference type="AlphaFoldDB" id="Q67U38"/>
<reference evidence="3" key="4">
    <citation type="journal article" date="2008" name="Nucleic Acids Res.">
        <title>The rice annotation project database (RAP-DB): 2008 update.</title>
        <authorList>
            <consortium name="The rice annotation project (RAP)"/>
        </authorList>
    </citation>
    <scope>GENOME REANNOTATION</scope>
    <source>
        <strain evidence="3">cv. Nipponbare</strain>
    </source>
</reference>
<reference evidence="2" key="2">
    <citation type="submission" date="2002-09" db="EMBL/GenBank/DDBJ databases">
        <title>Oryza sativa nipponbare(GA3) genomic DNA, chromosome 6, BAC clone:B1047G05.</title>
        <authorList>
            <person name="Sasaki T."/>
            <person name="Matsumoto T."/>
            <person name="Katayose Y."/>
        </authorList>
    </citation>
    <scope>NUCLEOTIDE SEQUENCE</scope>
</reference>
<organism evidence="2 3">
    <name type="scientific">Oryza sativa subsp. japonica</name>
    <name type="common">Rice</name>
    <dbReference type="NCBI Taxonomy" id="39947"/>
    <lineage>
        <taxon>Eukaryota</taxon>
        <taxon>Viridiplantae</taxon>
        <taxon>Streptophyta</taxon>
        <taxon>Embryophyta</taxon>
        <taxon>Tracheophyta</taxon>
        <taxon>Spermatophyta</taxon>
        <taxon>Magnoliopsida</taxon>
        <taxon>Liliopsida</taxon>
        <taxon>Poales</taxon>
        <taxon>Poaceae</taxon>
        <taxon>BOP clade</taxon>
        <taxon>Oryzoideae</taxon>
        <taxon>Oryzeae</taxon>
        <taxon>Oryzinae</taxon>
        <taxon>Oryza</taxon>
        <taxon>Oryza sativa</taxon>
    </lineage>
</organism>
<reference evidence="3" key="3">
    <citation type="journal article" date="2005" name="Nature">
        <title>The map-based sequence of the rice genome.</title>
        <authorList>
            <consortium name="International rice genome sequencing project (IRGSP)"/>
            <person name="Matsumoto T."/>
            <person name="Wu J."/>
            <person name="Kanamori H."/>
            <person name="Katayose Y."/>
            <person name="Fujisawa M."/>
            <person name="Namiki N."/>
            <person name="Mizuno H."/>
            <person name="Yamamoto K."/>
            <person name="Antonio B.A."/>
            <person name="Baba T."/>
            <person name="Sakata K."/>
            <person name="Nagamura Y."/>
            <person name="Aoki H."/>
            <person name="Arikawa K."/>
            <person name="Arita K."/>
            <person name="Bito T."/>
            <person name="Chiden Y."/>
            <person name="Fujitsuka N."/>
            <person name="Fukunaka R."/>
            <person name="Hamada M."/>
            <person name="Harada C."/>
            <person name="Hayashi A."/>
            <person name="Hijishita S."/>
            <person name="Honda M."/>
            <person name="Hosokawa S."/>
            <person name="Ichikawa Y."/>
            <person name="Idonuma A."/>
            <person name="Iijima M."/>
            <person name="Ikeda M."/>
            <person name="Ikeno M."/>
            <person name="Ito K."/>
            <person name="Ito S."/>
            <person name="Ito T."/>
            <person name="Ito Y."/>
            <person name="Ito Y."/>
            <person name="Iwabuchi A."/>
            <person name="Kamiya K."/>
            <person name="Karasawa W."/>
            <person name="Kurita K."/>
            <person name="Katagiri S."/>
            <person name="Kikuta A."/>
            <person name="Kobayashi H."/>
            <person name="Kobayashi N."/>
            <person name="Machita K."/>
            <person name="Maehara T."/>
            <person name="Masukawa M."/>
            <person name="Mizubayashi T."/>
            <person name="Mukai Y."/>
            <person name="Nagasaki H."/>
            <person name="Nagata Y."/>
            <person name="Naito S."/>
            <person name="Nakashima M."/>
            <person name="Nakama Y."/>
            <person name="Nakamichi Y."/>
            <person name="Nakamura M."/>
            <person name="Meguro A."/>
            <person name="Negishi M."/>
            <person name="Ohta I."/>
            <person name="Ohta T."/>
            <person name="Okamoto M."/>
            <person name="Ono N."/>
            <person name="Saji S."/>
            <person name="Sakaguchi M."/>
            <person name="Sakai K."/>
            <person name="Shibata M."/>
            <person name="Shimokawa T."/>
            <person name="Song J."/>
            <person name="Takazaki Y."/>
            <person name="Terasawa K."/>
            <person name="Tsugane M."/>
            <person name="Tsuji K."/>
            <person name="Ueda S."/>
            <person name="Waki K."/>
            <person name="Yamagata H."/>
            <person name="Yamamoto M."/>
            <person name="Yamamoto S."/>
            <person name="Yamane H."/>
            <person name="Yoshiki S."/>
            <person name="Yoshihara R."/>
            <person name="Yukawa K."/>
            <person name="Zhong H."/>
            <person name="Yano M."/>
            <person name="Yuan Q."/>
            <person name="Ouyang S."/>
            <person name="Liu J."/>
            <person name="Jones K.M."/>
            <person name="Gansberger K."/>
            <person name="Moffat K."/>
            <person name="Hill J."/>
            <person name="Bera J."/>
            <person name="Fadrosh D."/>
            <person name="Jin S."/>
            <person name="Johri S."/>
            <person name="Kim M."/>
            <person name="Overton L."/>
            <person name="Reardon M."/>
            <person name="Tsitrin T."/>
            <person name="Vuong H."/>
            <person name="Weaver B."/>
            <person name="Ciecko A."/>
            <person name="Tallon L."/>
            <person name="Jackson J."/>
            <person name="Pai G."/>
            <person name="Aken S.V."/>
            <person name="Utterback T."/>
            <person name="Reidmuller S."/>
            <person name="Feldblyum T."/>
            <person name="Hsiao J."/>
            <person name="Zismann V."/>
            <person name="Iobst S."/>
            <person name="de Vazeille A.R."/>
            <person name="Buell C.R."/>
            <person name="Ying K."/>
            <person name="Li Y."/>
            <person name="Lu T."/>
            <person name="Huang Y."/>
            <person name="Zhao Q."/>
            <person name="Feng Q."/>
            <person name="Zhang L."/>
            <person name="Zhu J."/>
            <person name="Weng Q."/>
            <person name="Mu J."/>
            <person name="Lu Y."/>
            <person name="Fan D."/>
            <person name="Liu Y."/>
            <person name="Guan J."/>
            <person name="Zhang Y."/>
            <person name="Yu S."/>
            <person name="Liu X."/>
            <person name="Zhang Y."/>
            <person name="Hong G."/>
            <person name="Han B."/>
            <person name="Choisne N."/>
            <person name="Demange N."/>
            <person name="Orjeda G."/>
            <person name="Samain S."/>
            <person name="Cattolico L."/>
            <person name="Pelletier E."/>
            <person name="Couloux A."/>
            <person name="Segurens B."/>
            <person name="Wincker P."/>
            <person name="D'Hont A."/>
            <person name="Scarpelli C."/>
            <person name="Weissenbach J."/>
            <person name="Salanoubat M."/>
            <person name="Quetier F."/>
            <person name="Yu Y."/>
            <person name="Kim H.R."/>
            <person name="Rambo T."/>
            <person name="Currie J."/>
            <person name="Collura K."/>
            <person name="Luo M."/>
            <person name="Yang T."/>
            <person name="Ammiraju J.S.S."/>
            <person name="Engler F."/>
            <person name="Soderlund C."/>
            <person name="Wing R.A."/>
            <person name="Palmer L.E."/>
            <person name="de la Bastide M."/>
            <person name="Spiegel L."/>
            <person name="Nascimento L."/>
            <person name="Zutavern T."/>
            <person name="O'Shaughnessy A."/>
            <person name="Dike S."/>
            <person name="Dedhia N."/>
            <person name="Preston R."/>
            <person name="Balija V."/>
            <person name="McCombie W.R."/>
            <person name="Chow T."/>
            <person name="Chen H."/>
            <person name="Chung M."/>
            <person name="Chen C."/>
            <person name="Shaw J."/>
            <person name="Wu H."/>
            <person name="Hsiao K."/>
            <person name="Chao Y."/>
            <person name="Chu M."/>
            <person name="Cheng C."/>
            <person name="Hour A."/>
            <person name="Lee P."/>
            <person name="Lin S."/>
            <person name="Lin Y."/>
            <person name="Liou J."/>
            <person name="Liu S."/>
            <person name="Hsing Y."/>
            <person name="Raghuvanshi S."/>
            <person name="Mohanty A."/>
            <person name="Bharti A.K."/>
            <person name="Gaur A."/>
            <person name="Gupta V."/>
            <person name="Kumar D."/>
            <person name="Ravi V."/>
            <person name="Vij S."/>
            <person name="Kapur A."/>
            <person name="Khurana P."/>
            <person name="Khurana P."/>
            <person name="Khurana J.P."/>
            <person name="Tyagi A.K."/>
            <person name="Gaikwad K."/>
            <person name="Singh A."/>
            <person name="Dalal V."/>
            <person name="Srivastava S."/>
            <person name="Dixit A."/>
            <person name="Pal A.K."/>
            <person name="Ghazi I.A."/>
            <person name="Yadav M."/>
            <person name="Pandit A."/>
            <person name="Bhargava A."/>
            <person name="Sureshbabu K."/>
            <person name="Batra K."/>
            <person name="Sharma T.R."/>
            <person name="Mohapatra T."/>
            <person name="Singh N.K."/>
            <person name="Messing J."/>
            <person name="Nelson A.B."/>
            <person name="Fuks G."/>
            <person name="Kavchok S."/>
            <person name="Keizer G."/>
            <person name="Linton E."/>
            <person name="Llaca V."/>
            <person name="Song R."/>
            <person name="Tanyolac B."/>
            <person name="Young S."/>
            <person name="Ho-Il K."/>
            <person name="Hahn J.H."/>
            <person name="Sangsakoo G."/>
            <person name="Vanavichit A."/>
            <person name="de Mattos Luiz.A.T."/>
            <person name="Zimmer P.D."/>
            <person name="Malone G."/>
            <person name="Dellagostin O."/>
            <person name="de Oliveira A.C."/>
            <person name="Bevan M."/>
            <person name="Bancroft I."/>
            <person name="Minx P."/>
            <person name="Cordum H."/>
            <person name="Wilson R."/>
            <person name="Cheng Z."/>
            <person name="Jin W."/>
            <person name="Jiang J."/>
            <person name="Leong S.A."/>
            <person name="Iwama H."/>
            <person name="Gojobori T."/>
            <person name="Itoh T."/>
            <person name="Niimura Y."/>
            <person name="Fujii Y."/>
            <person name="Habara T."/>
            <person name="Sakai H."/>
            <person name="Sato Y."/>
            <person name="Wilson G."/>
            <person name="Kumar K."/>
            <person name="McCouch S."/>
            <person name="Juretic N."/>
            <person name="Hoen D."/>
            <person name="Wright S."/>
            <person name="Bruskiewich R."/>
            <person name="Bureau T."/>
            <person name="Miyao A."/>
            <person name="Hirochika H."/>
            <person name="Nishikawa T."/>
            <person name="Kadowaki K."/>
            <person name="Sugiura M."/>
            <person name="Burr B."/>
            <person name="Sasaki T."/>
        </authorList>
    </citation>
    <scope>NUCLEOTIDE SEQUENCE [LARGE SCALE GENOMIC DNA]</scope>
    <source>
        <strain evidence="3">cv. Nipponbare</strain>
    </source>
</reference>
<evidence type="ECO:0000313" key="2">
    <source>
        <dbReference type="EMBL" id="BAD38333.1"/>
    </source>
</evidence>